<organism evidence="1 2">
    <name type="scientific">Steinernema carpocapsae</name>
    <name type="common">Entomopathogenic nematode</name>
    <dbReference type="NCBI Taxonomy" id="34508"/>
    <lineage>
        <taxon>Eukaryota</taxon>
        <taxon>Metazoa</taxon>
        <taxon>Ecdysozoa</taxon>
        <taxon>Nematoda</taxon>
        <taxon>Chromadorea</taxon>
        <taxon>Rhabditida</taxon>
        <taxon>Tylenchina</taxon>
        <taxon>Panagrolaimomorpha</taxon>
        <taxon>Strongyloidoidea</taxon>
        <taxon>Steinernematidae</taxon>
        <taxon>Steinernema</taxon>
    </lineage>
</organism>
<comment type="caution">
    <text evidence="1">The sequence shown here is derived from an EMBL/GenBank/DDBJ whole genome shotgun (WGS) entry which is preliminary data.</text>
</comment>
<accession>A0A4U5N6S2</accession>
<reference evidence="1 2" key="2">
    <citation type="journal article" date="2019" name="G3 (Bethesda)">
        <title>Hybrid Assembly of the Genome of the Entomopathogenic Nematode Steinernema carpocapsae Identifies the X-Chromosome.</title>
        <authorList>
            <person name="Serra L."/>
            <person name="Macchietto M."/>
            <person name="Macias-Munoz A."/>
            <person name="McGill C.J."/>
            <person name="Rodriguez I.M."/>
            <person name="Rodriguez B."/>
            <person name="Murad R."/>
            <person name="Mortazavi A."/>
        </authorList>
    </citation>
    <scope>NUCLEOTIDE SEQUENCE [LARGE SCALE GENOMIC DNA]</scope>
    <source>
        <strain evidence="1 2">ALL</strain>
    </source>
</reference>
<name>A0A4U5N6S2_STECR</name>
<evidence type="ECO:0000313" key="1">
    <source>
        <dbReference type="EMBL" id="TKR78110.1"/>
    </source>
</evidence>
<protein>
    <submittedName>
        <fullName evidence="1">Uncharacterized protein</fullName>
    </submittedName>
</protein>
<keyword evidence="2" id="KW-1185">Reference proteome</keyword>
<dbReference type="Proteomes" id="UP000298663">
    <property type="component" value="Unassembled WGS sequence"/>
</dbReference>
<dbReference type="AlphaFoldDB" id="A0A4U5N6S2"/>
<sequence length="82" mass="9373">MLYEFCGFAYIQKFEMIFGLFICDLTIQVLPRNTFKTTCSLLHSSVRIIALCFVSTPPRSIINSFISRFHTGISPECKCTQP</sequence>
<dbReference type="EMBL" id="AZBU02000005">
    <property type="protein sequence ID" value="TKR78110.1"/>
    <property type="molecule type" value="Genomic_DNA"/>
</dbReference>
<evidence type="ECO:0000313" key="2">
    <source>
        <dbReference type="Proteomes" id="UP000298663"/>
    </source>
</evidence>
<reference evidence="1 2" key="1">
    <citation type="journal article" date="2015" name="Genome Biol.">
        <title>Comparative genomics of Steinernema reveals deeply conserved gene regulatory networks.</title>
        <authorList>
            <person name="Dillman A.R."/>
            <person name="Macchietto M."/>
            <person name="Porter C.F."/>
            <person name="Rogers A."/>
            <person name="Williams B."/>
            <person name="Antoshechkin I."/>
            <person name="Lee M.M."/>
            <person name="Goodwin Z."/>
            <person name="Lu X."/>
            <person name="Lewis E.E."/>
            <person name="Goodrich-Blair H."/>
            <person name="Stock S.P."/>
            <person name="Adams B.J."/>
            <person name="Sternberg P.W."/>
            <person name="Mortazavi A."/>
        </authorList>
    </citation>
    <scope>NUCLEOTIDE SEQUENCE [LARGE SCALE GENOMIC DNA]</scope>
    <source>
        <strain evidence="1 2">ALL</strain>
    </source>
</reference>
<gene>
    <name evidence="1" type="ORF">L596_018970</name>
</gene>
<proteinExistence type="predicted"/>